<name>A0A3E0UP83_9GAMM</name>
<dbReference type="Pfam" id="PF20680">
    <property type="entry name" value="DUF6817"/>
    <property type="match status" value="1"/>
</dbReference>
<dbReference type="PANTHER" id="PTHR37391:SF2">
    <property type="entry name" value="E3 UBIQUITIN-PROTEIN LIGASE"/>
    <property type="match status" value="1"/>
</dbReference>
<proteinExistence type="predicted"/>
<dbReference type="OrthoDB" id="333547at2"/>
<dbReference type="Proteomes" id="UP000256999">
    <property type="component" value="Unassembled WGS sequence"/>
</dbReference>
<evidence type="ECO:0000313" key="2">
    <source>
        <dbReference type="EMBL" id="REL37452.1"/>
    </source>
</evidence>
<accession>A0A3E0UP83</accession>
<comment type="caution">
    <text evidence="2">The sequence shown here is derived from an EMBL/GenBank/DDBJ whole genome shotgun (WGS) entry which is preliminary data.</text>
</comment>
<organism evidence="2 3">
    <name type="scientific">Thalassotalea euphylliae</name>
    <dbReference type="NCBI Taxonomy" id="1655234"/>
    <lineage>
        <taxon>Bacteria</taxon>
        <taxon>Pseudomonadati</taxon>
        <taxon>Pseudomonadota</taxon>
        <taxon>Gammaproteobacteria</taxon>
        <taxon>Alteromonadales</taxon>
        <taxon>Colwelliaceae</taxon>
        <taxon>Thalassotalea</taxon>
    </lineage>
</organism>
<dbReference type="PANTHER" id="PTHR37391">
    <property type="entry name" value="E3 UBIQUITIN-PROTEIN LIGASE"/>
    <property type="match status" value="1"/>
</dbReference>
<protein>
    <recommendedName>
        <fullName evidence="1">DUF6817 domain-containing protein</fullName>
    </recommendedName>
</protein>
<sequence length="164" mass="18701">MGAGEFAHLNGSLIEHLLSTTQLLRKWQARTVLCDAGLYHAAYGTAGFDEKMLSLAQRNDVAMLIGKEAETIVYLYCSCDRDFTFSRLGTSNEIQFKDRFTANTFNLSQQQAENFCELTVANELELVIASDQFRQQHGQGLKQLFNKMKRWLSPYAIDAYEREL</sequence>
<feature type="domain" description="DUF6817" evidence="1">
    <location>
        <begin position="2"/>
        <end position="81"/>
    </location>
</feature>
<dbReference type="InterPro" id="IPR049202">
    <property type="entry name" value="DUF6817"/>
</dbReference>
<gene>
    <name evidence="2" type="ORF">DXX92_14100</name>
</gene>
<dbReference type="EMBL" id="QUOV01000001">
    <property type="protein sequence ID" value="REL37452.1"/>
    <property type="molecule type" value="Genomic_DNA"/>
</dbReference>
<reference evidence="2 3" key="1">
    <citation type="submission" date="2018-08" db="EMBL/GenBank/DDBJ databases">
        <title>Thalassotalea euphylliae genome.</title>
        <authorList>
            <person name="Summers S."/>
            <person name="Rice S.A."/>
            <person name="Freckelton M.L."/>
            <person name="Nedved B.T."/>
            <person name="Hadfield M.G."/>
        </authorList>
    </citation>
    <scope>NUCLEOTIDE SEQUENCE [LARGE SCALE GENOMIC DNA]</scope>
    <source>
        <strain evidence="2 3">H2</strain>
    </source>
</reference>
<evidence type="ECO:0000259" key="1">
    <source>
        <dbReference type="Pfam" id="PF20680"/>
    </source>
</evidence>
<dbReference type="AlphaFoldDB" id="A0A3E0UP83"/>
<evidence type="ECO:0000313" key="3">
    <source>
        <dbReference type="Proteomes" id="UP000256999"/>
    </source>
</evidence>